<evidence type="ECO:0000256" key="6">
    <source>
        <dbReference type="SAM" id="Phobius"/>
    </source>
</evidence>
<dbReference type="PROSITE" id="PS00018">
    <property type="entry name" value="EF_HAND_1"/>
    <property type="match status" value="1"/>
</dbReference>
<keyword evidence="9" id="KW-1185">Reference proteome</keyword>
<keyword evidence="4" id="KW-0106">Calcium</keyword>
<evidence type="ECO:0000313" key="9">
    <source>
        <dbReference type="Proteomes" id="UP001208131"/>
    </source>
</evidence>
<organism evidence="8 9">
    <name type="scientific">Hominimerdicola aceti</name>
    <dbReference type="NCBI Taxonomy" id="2981726"/>
    <lineage>
        <taxon>Bacteria</taxon>
        <taxon>Bacillati</taxon>
        <taxon>Bacillota</taxon>
        <taxon>Clostridia</taxon>
        <taxon>Eubacteriales</taxon>
        <taxon>Oscillospiraceae</taxon>
        <taxon>Hominimerdicola</taxon>
    </lineage>
</organism>
<keyword evidence="6" id="KW-1133">Transmembrane helix</keyword>
<keyword evidence="3" id="KW-0732">Signal</keyword>
<dbReference type="SUPFAM" id="SSF103647">
    <property type="entry name" value="TSP type-3 repeat"/>
    <property type="match status" value="1"/>
</dbReference>
<dbReference type="EMBL" id="JAOQJZ010000009">
    <property type="protein sequence ID" value="MCU6706132.1"/>
    <property type="molecule type" value="Genomic_DNA"/>
</dbReference>
<dbReference type="RefSeq" id="WP_267301300.1">
    <property type="nucleotide sequence ID" value="NZ_JAOQJZ010000009.1"/>
</dbReference>
<evidence type="ECO:0000256" key="5">
    <source>
        <dbReference type="SAM" id="MobiDB-lite"/>
    </source>
</evidence>
<dbReference type="Pfam" id="PF18884">
    <property type="entry name" value="TSP3_bac"/>
    <property type="match status" value="3"/>
</dbReference>
<dbReference type="CDD" id="cd00198">
    <property type="entry name" value="vWFA"/>
    <property type="match status" value="1"/>
</dbReference>
<evidence type="ECO:0000256" key="3">
    <source>
        <dbReference type="ARBA" id="ARBA00022729"/>
    </source>
</evidence>
<dbReference type="PROSITE" id="PS50234">
    <property type="entry name" value="VWFA"/>
    <property type="match status" value="1"/>
</dbReference>
<proteinExistence type="predicted"/>
<accession>A0AAE3IIY1</accession>
<reference evidence="8 9" key="1">
    <citation type="journal article" date="2021" name="ISME Commun">
        <title>Automated analysis of genomic sequences facilitates high-throughput and comprehensive description of bacteria.</title>
        <authorList>
            <person name="Hitch T.C.A."/>
        </authorList>
    </citation>
    <scope>NUCLEOTIDE SEQUENCE [LARGE SCALE GENOMIC DNA]</scope>
    <source>
        <strain evidence="8 9">Sanger_31</strain>
    </source>
</reference>
<keyword evidence="2" id="KW-0964">Secreted</keyword>
<dbReference type="InterPro" id="IPR050525">
    <property type="entry name" value="ECM_Assembly_Org"/>
</dbReference>
<evidence type="ECO:0000313" key="8">
    <source>
        <dbReference type="EMBL" id="MCU6706132.1"/>
    </source>
</evidence>
<dbReference type="InterPro" id="IPR002035">
    <property type="entry name" value="VWF_A"/>
</dbReference>
<dbReference type="GO" id="GO:0005509">
    <property type="term" value="F:calcium ion binding"/>
    <property type="evidence" value="ECO:0007669"/>
    <property type="project" value="InterPro"/>
</dbReference>
<dbReference type="Pfam" id="PF00092">
    <property type="entry name" value="VWA"/>
    <property type="match status" value="1"/>
</dbReference>
<dbReference type="PANTHER" id="PTHR24020">
    <property type="entry name" value="COLLAGEN ALPHA"/>
    <property type="match status" value="1"/>
</dbReference>
<evidence type="ECO:0000256" key="1">
    <source>
        <dbReference type="ARBA" id="ARBA00004613"/>
    </source>
</evidence>
<sequence>MKANFSDTNDFVQSMNRGKRKKKIALLVLCIVLAFLVAACVVVGLKIRENNRIAMAKSVITKLDISTTFKESEFSDDQDWDGDGIKNADETRHGTNLQSEDTDNDGISDGDEIKLGTNPIEADTDGDGLLDGYELMAGTNPRESKSDGKTNDAERELTVEKNAGDCRLEIKGDANAASATLVELDLFGISSNASIVTKAYDAYSDYKFNSAKITFDIDSAKLSKMGYSFDDLTVLRFDSRSTLYTKVDSKADKSKKTVSASLTELGTYVVGVEKTVNDEATTRICFLVDNSGSMYPKEQCVTSSENDVDFKRLEFAKNLIDKFESHYQVGICKFTGSYKKMVDFTDDKTKLTEALDKIKSEKEIFNGTHSQTALKKCMDEFKATSGGKYRNIIVMLTDGESDEFNPASVSSLANTAKDKDIIVLTVGLGRDVDRDWLQELAYSTGGKYYSASDANALNDVYKQIVTTLNYDIVTYTNADDNVRGYSLYNTGFDPKVNGFSFKNFRTTTTASVDFGMAVMARDWYLGNVKTSLGDIAPSDKSDIKVNAAGYDISGTDFGKQYDERVPLSKITSDLFAGTYSDVTKYLDYSCTGDILTLNDDYKYDSKNKGWVKDVTKISGGNLRWKKVELLDMDIANGIDKIRGGYSSNDAEFAKALYRLNTLQWDDSSSEYNLNNDSKGFEKLEDQLSLGIPVVTTIDDTHTVNAIGLIQDSDCHRKYILQIYDNNYPGETKQLYIQKLPKCKLKIDSNGKATVVGTTFEYSATYEGKQVGIEFSDVTAH</sequence>
<dbReference type="InterPro" id="IPR059100">
    <property type="entry name" value="TSP3_bac"/>
</dbReference>
<dbReference type="AlphaFoldDB" id="A0AAE3IIY1"/>
<feature type="transmembrane region" description="Helical" evidence="6">
    <location>
        <begin position="24"/>
        <end position="45"/>
    </location>
</feature>
<evidence type="ECO:0000256" key="2">
    <source>
        <dbReference type="ARBA" id="ARBA00022525"/>
    </source>
</evidence>
<evidence type="ECO:0000259" key="7">
    <source>
        <dbReference type="PROSITE" id="PS50234"/>
    </source>
</evidence>
<keyword evidence="6" id="KW-0812">Transmembrane</keyword>
<feature type="compositionally biased region" description="Acidic residues" evidence="5">
    <location>
        <begin position="100"/>
        <end position="110"/>
    </location>
</feature>
<dbReference type="PANTHER" id="PTHR24020:SF20">
    <property type="entry name" value="PH DOMAIN-CONTAINING PROTEIN"/>
    <property type="match status" value="1"/>
</dbReference>
<feature type="region of interest" description="Disordered" evidence="5">
    <location>
        <begin position="135"/>
        <end position="154"/>
    </location>
</feature>
<keyword evidence="6" id="KW-0472">Membrane</keyword>
<dbReference type="Proteomes" id="UP001208131">
    <property type="component" value="Unassembled WGS sequence"/>
</dbReference>
<feature type="region of interest" description="Disordered" evidence="5">
    <location>
        <begin position="74"/>
        <end position="118"/>
    </location>
</feature>
<dbReference type="InterPro" id="IPR036465">
    <property type="entry name" value="vWFA_dom_sf"/>
</dbReference>
<feature type="domain" description="VWFA" evidence="7">
    <location>
        <begin position="283"/>
        <end position="464"/>
    </location>
</feature>
<comment type="caution">
    <text evidence="8">The sequence shown here is derived from an EMBL/GenBank/DDBJ whole genome shotgun (WGS) entry which is preliminary data.</text>
</comment>
<dbReference type="SUPFAM" id="SSF53300">
    <property type="entry name" value="vWA-like"/>
    <property type="match status" value="1"/>
</dbReference>
<name>A0AAE3IIY1_9FIRM</name>
<dbReference type="Gene3D" id="3.40.50.410">
    <property type="entry name" value="von Willebrand factor, type A domain"/>
    <property type="match status" value="1"/>
</dbReference>
<dbReference type="Gene3D" id="4.10.1080.10">
    <property type="entry name" value="TSP type-3 repeat"/>
    <property type="match status" value="1"/>
</dbReference>
<feature type="compositionally biased region" description="Basic and acidic residues" evidence="5">
    <location>
        <begin position="83"/>
        <end position="93"/>
    </location>
</feature>
<dbReference type="SMART" id="SM00327">
    <property type="entry name" value="VWA"/>
    <property type="match status" value="1"/>
</dbReference>
<protein>
    <submittedName>
        <fullName evidence="8">VWA domain-containing protein</fullName>
    </submittedName>
</protein>
<dbReference type="InterPro" id="IPR018247">
    <property type="entry name" value="EF_Hand_1_Ca_BS"/>
</dbReference>
<comment type="subcellular location">
    <subcellularLocation>
        <location evidence="1">Secreted</location>
    </subcellularLocation>
</comment>
<evidence type="ECO:0000256" key="4">
    <source>
        <dbReference type="ARBA" id="ARBA00022837"/>
    </source>
</evidence>
<feature type="compositionally biased region" description="Basic and acidic residues" evidence="5">
    <location>
        <begin position="142"/>
        <end position="154"/>
    </location>
</feature>
<gene>
    <name evidence="8" type="ORF">OCV57_09375</name>
</gene>
<dbReference type="InterPro" id="IPR028974">
    <property type="entry name" value="TSP_type-3_rpt"/>
</dbReference>